<evidence type="ECO:0000259" key="2">
    <source>
        <dbReference type="Pfam" id="PF25341"/>
    </source>
</evidence>
<reference evidence="3 4" key="1">
    <citation type="submission" date="2020-03" db="EMBL/GenBank/DDBJ databases">
        <title>Dissostichus mawsoni Genome sequencing and assembly.</title>
        <authorList>
            <person name="Park H."/>
        </authorList>
    </citation>
    <scope>NUCLEOTIDE SEQUENCE [LARGE SCALE GENOMIC DNA]</scope>
    <source>
        <strain evidence="3">DM0001</strain>
        <tissue evidence="3">Muscle</tissue>
    </source>
</reference>
<evidence type="ECO:0000313" key="4">
    <source>
        <dbReference type="Proteomes" id="UP000518266"/>
    </source>
</evidence>
<dbReference type="GO" id="GO:0046872">
    <property type="term" value="F:metal ion binding"/>
    <property type="evidence" value="ECO:0007669"/>
    <property type="project" value="UniProtKB-KW"/>
</dbReference>
<dbReference type="InterPro" id="IPR033227">
    <property type="entry name" value="CAPS"/>
</dbReference>
<dbReference type="GO" id="GO:1990504">
    <property type="term" value="P:dense core granule exocytosis"/>
    <property type="evidence" value="ECO:0007669"/>
    <property type="project" value="InterPro"/>
</dbReference>
<dbReference type="PANTHER" id="PTHR12166">
    <property type="entry name" value="CALCIUM-DEPENDENT SECRETION ACTIVATOR"/>
    <property type="match status" value="1"/>
</dbReference>
<protein>
    <recommendedName>
        <fullName evidence="2">CAPS C2 domain-containing protein</fullName>
    </recommendedName>
</protein>
<keyword evidence="4" id="KW-1185">Reference proteome</keyword>
<feature type="domain" description="CAPS C2" evidence="2">
    <location>
        <begin position="222"/>
        <end position="312"/>
    </location>
</feature>
<sequence>MVQSGGCSANDFREVFKKNIERRVRSLPEIDGLSKETVLSSWITKYDAIYRGEEDVRRQPQRAHLSAVSELILSKEQLYEMFQQILGPSFERGATPEAYGQHGAEVFELVKLDNVDEQAAQIRRELDGRLQLAERIGRMEPLFVEELRSSVNLLMANLESLPVSKGGPDFKQKLKRSNMNNSFLDMDEGDVLSKSDVVLSFTLEIVIVEVLGLKSVAPNRIVYCTMEVEGGEKLQTDQAEASRPQWGTQGDFTTTHPLPSVKVKLFTESTGSWLWRTRSWAGPKQAEFHRMVVPKSSQDSELKIKLAVRMDKPPNMKHSGQYTFAMCSYREKKAEPQELMQLEGYTVDYCDPQPGLQGGRVFFNAVKEGTW</sequence>
<comment type="caution">
    <text evidence="3">The sequence shown here is derived from an EMBL/GenBank/DDBJ whole genome shotgun (WGS) entry which is preliminary data.</text>
</comment>
<dbReference type="AlphaFoldDB" id="A0A7J5Z0F7"/>
<accession>A0A7J5Z0F7</accession>
<name>A0A7J5Z0F7_DISMA</name>
<dbReference type="EMBL" id="JAAKFY010000007">
    <property type="protein sequence ID" value="KAF3855294.1"/>
    <property type="molecule type" value="Genomic_DNA"/>
</dbReference>
<proteinExistence type="predicted"/>
<dbReference type="InterPro" id="IPR011993">
    <property type="entry name" value="PH-like_dom_sf"/>
</dbReference>
<dbReference type="GO" id="GO:0045921">
    <property type="term" value="P:positive regulation of exocytosis"/>
    <property type="evidence" value="ECO:0007669"/>
    <property type="project" value="TreeGrafter"/>
</dbReference>
<dbReference type="Pfam" id="PF25341">
    <property type="entry name" value="C2_CAPS"/>
    <property type="match status" value="1"/>
</dbReference>
<dbReference type="GO" id="GO:0098793">
    <property type="term" value="C:presynapse"/>
    <property type="evidence" value="ECO:0007669"/>
    <property type="project" value="GOC"/>
</dbReference>
<dbReference type="Proteomes" id="UP000518266">
    <property type="component" value="Unassembled WGS sequence"/>
</dbReference>
<keyword evidence="1" id="KW-0479">Metal-binding</keyword>
<dbReference type="GO" id="GO:0016079">
    <property type="term" value="P:synaptic vesicle exocytosis"/>
    <property type="evidence" value="ECO:0007669"/>
    <property type="project" value="InterPro"/>
</dbReference>
<dbReference type="InterPro" id="IPR057457">
    <property type="entry name" value="CAPS_C2"/>
</dbReference>
<organism evidence="3 4">
    <name type="scientific">Dissostichus mawsoni</name>
    <name type="common">Antarctic cod</name>
    <dbReference type="NCBI Taxonomy" id="36200"/>
    <lineage>
        <taxon>Eukaryota</taxon>
        <taxon>Metazoa</taxon>
        <taxon>Chordata</taxon>
        <taxon>Craniata</taxon>
        <taxon>Vertebrata</taxon>
        <taxon>Euteleostomi</taxon>
        <taxon>Actinopterygii</taxon>
        <taxon>Neopterygii</taxon>
        <taxon>Teleostei</taxon>
        <taxon>Neoteleostei</taxon>
        <taxon>Acanthomorphata</taxon>
        <taxon>Eupercaria</taxon>
        <taxon>Perciformes</taxon>
        <taxon>Notothenioidei</taxon>
        <taxon>Nototheniidae</taxon>
        <taxon>Dissostichus</taxon>
    </lineage>
</organism>
<dbReference type="GO" id="GO:0098978">
    <property type="term" value="C:glutamatergic synapse"/>
    <property type="evidence" value="ECO:0007669"/>
    <property type="project" value="TreeGrafter"/>
</dbReference>
<dbReference type="OrthoDB" id="10063282at2759"/>
<dbReference type="PANTHER" id="PTHR12166:SF7">
    <property type="entry name" value="CALCIUM-DEPENDENT SECRETION ACTIVATOR 2"/>
    <property type="match status" value="1"/>
</dbReference>
<dbReference type="Gene3D" id="2.30.29.30">
    <property type="entry name" value="Pleckstrin-homology domain (PH domain)/Phosphotyrosine-binding domain (PTB)"/>
    <property type="match status" value="1"/>
</dbReference>
<gene>
    <name evidence="3" type="ORF">F7725_023349</name>
</gene>
<evidence type="ECO:0000313" key="3">
    <source>
        <dbReference type="EMBL" id="KAF3855294.1"/>
    </source>
</evidence>
<evidence type="ECO:0000256" key="1">
    <source>
        <dbReference type="ARBA" id="ARBA00022723"/>
    </source>
</evidence>